<dbReference type="AlphaFoldDB" id="A0A165A927"/>
<evidence type="ECO:0000313" key="13">
    <source>
        <dbReference type="Proteomes" id="UP000076858"/>
    </source>
</evidence>
<protein>
    <recommendedName>
        <fullName evidence="3">Apolipoprotein D</fullName>
    </recommendedName>
</protein>
<dbReference type="Gene3D" id="2.40.128.20">
    <property type="match status" value="1"/>
</dbReference>
<comment type="similarity">
    <text evidence="2 10">Belongs to the calycin superfamily. Lipocalin family.</text>
</comment>
<evidence type="ECO:0000259" key="11">
    <source>
        <dbReference type="Pfam" id="PF08212"/>
    </source>
</evidence>
<evidence type="ECO:0000256" key="9">
    <source>
        <dbReference type="ARBA" id="ARBA00023180"/>
    </source>
</evidence>
<dbReference type="InterPro" id="IPR022271">
    <property type="entry name" value="Lipocalin_ApoD"/>
</dbReference>
<sequence>MLNTRFITTLLAVAIIFVSGTHAAVFRRSSRATCPQVTTKPDFNYIPYAGLWYEIERFENVFQQGTSCERAIYEEISVGVVSVLNTAVLADGSLTNITGSATAISPDEPGHLIVSFPGRPDGDYLVLDTDYTNYASVYSCDVAGAFVLEYAWLLGREQTMTQEVMDVALSKFTQFGVDVSQFQLTTQGETCVYYPEYPFPPSVSK</sequence>
<evidence type="ECO:0000256" key="7">
    <source>
        <dbReference type="ARBA" id="ARBA00023121"/>
    </source>
</evidence>
<evidence type="ECO:0000256" key="10">
    <source>
        <dbReference type="PIRNR" id="PIRNR036893"/>
    </source>
</evidence>
<dbReference type="GO" id="GO:0005737">
    <property type="term" value="C:cytoplasm"/>
    <property type="evidence" value="ECO:0007669"/>
    <property type="project" value="TreeGrafter"/>
</dbReference>
<dbReference type="PANTHER" id="PTHR10612">
    <property type="entry name" value="APOLIPOPROTEIN D"/>
    <property type="match status" value="1"/>
</dbReference>
<keyword evidence="6 10" id="KW-0732">Signal</keyword>
<dbReference type="GO" id="GO:0031409">
    <property type="term" value="F:pigment binding"/>
    <property type="evidence" value="ECO:0007669"/>
    <property type="project" value="InterPro"/>
</dbReference>
<feature type="signal peptide" evidence="10">
    <location>
        <begin position="1"/>
        <end position="23"/>
    </location>
</feature>
<keyword evidence="9" id="KW-0325">Glycoprotein</keyword>
<keyword evidence="8" id="KW-1015">Disulfide bond</keyword>
<evidence type="ECO:0000256" key="1">
    <source>
        <dbReference type="ARBA" id="ARBA00004613"/>
    </source>
</evidence>
<accession>A0A165A927</accession>
<name>A0A165A927_9CRUS</name>
<gene>
    <name evidence="12" type="ORF">APZ42_016906</name>
</gene>
<dbReference type="InterPro" id="IPR012674">
    <property type="entry name" value="Calycin"/>
</dbReference>
<evidence type="ECO:0000256" key="6">
    <source>
        <dbReference type="ARBA" id="ARBA00022729"/>
    </source>
</evidence>
<dbReference type="GO" id="GO:0008289">
    <property type="term" value="F:lipid binding"/>
    <property type="evidence" value="ECO:0007669"/>
    <property type="project" value="UniProtKB-KW"/>
</dbReference>
<evidence type="ECO:0000256" key="2">
    <source>
        <dbReference type="ARBA" id="ARBA00006889"/>
    </source>
</evidence>
<feature type="chain" id="PRO_5013434556" description="Apolipoprotein D" evidence="10">
    <location>
        <begin position="24"/>
        <end position="205"/>
    </location>
</feature>
<comment type="caution">
    <text evidence="12">The sequence shown here is derived from an EMBL/GenBank/DDBJ whole genome shotgun (WGS) entry which is preliminary data.</text>
</comment>
<dbReference type="OrthoDB" id="6339451at2759"/>
<reference evidence="12 13" key="1">
    <citation type="submission" date="2016-03" db="EMBL/GenBank/DDBJ databases">
        <title>EvidentialGene: Evidence-directed Construction of Genes on Genomes.</title>
        <authorList>
            <person name="Gilbert D.G."/>
            <person name="Choi J.-H."/>
            <person name="Mockaitis K."/>
            <person name="Colbourne J."/>
            <person name="Pfrender M."/>
        </authorList>
    </citation>
    <scope>NUCLEOTIDE SEQUENCE [LARGE SCALE GENOMIC DNA]</scope>
    <source>
        <strain evidence="12 13">Xinb3</strain>
        <tissue evidence="12">Complete organism</tissue>
    </source>
</reference>
<comment type="subcellular location">
    <subcellularLocation>
        <location evidence="1">Secreted</location>
    </subcellularLocation>
</comment>
<evidence type="ECO:0000256" key="5">
    <source>
        <dbReference type="ARBA" id="ARBA00022525"/>
    </source>
</evidence>
<keyword evidence="13" id="KW-1185">Reference proteome</keyword>
<evidence type="ECO:0000256" key="3">
    <source>
        <dbReference type="ARBA" id="ARBA00019890"/>
    </source>
</evidence>
<dbReference type="CDD" id="cd19437">
    <property type="entry name" value="lipocalin_apoD-like"/>
    <property type="match status" value="1"/>
</dbReference>
<dbReference type="FunFam" id="2.40.128.20:FF:000003">
    <property type="entry name" value="Apolipoprotein D"/>
    <property type="match status" value="1"/>
</dbReference>
<dbReference type="GO" id="GO:0005576">
    <property type="term" value="C:extracellular region"/>
    <property type="evidence" value="ECO:0007669"/>
    <property type="project" value="UniProtKB-SubCell"/>
</dbReference>
<evidence type="ECO:0000256" key="8">
    <source>
        <dbReference type="ARBA" id="ARBA00023157"/>
    </source>
</evidence>
<dbReference type="GO" id="GO:0006629">
    <property type="term" value="P:lipid metabolic process"/>
    <property type="evidence" value="ECO:0007669"/>
    <property type="project" value="TreeGrafter"/>
</dbReference>
<keyword evidence="5" id="KW-0964">Secreted</keyword>
<dbReference type="PIRSF" id="PIRSF036893">
    <property type="entry name" value="Lipocalin_ApoD"/>
    <property type="match status" value="1"/>
</dbReference>
<proteinExistence type="inferred from homology"/>
<evidence type="ECO:0000256" key="4">
    <source>
        <dbReference type="ARBA" id="ARBA00022448"/>
    </source>
</evidence>
<feature type="domain" description="Lipocalin/cytosolic fatty-acid binding" evidence="11">
    <location>
        <begin position="48"/>
        <end position="187"/>
    </location>
</feature>
<dbReference type="InterPro" id="IPR003057">
    <property type="entry name" value="Invtbrt_color"/>
</dbReference>
<dbReference type="SUPFAM" id="SSF50814">
    <property type="entry name" value="Lipocalins"/>
    <property type="match status" value="1"/>
</dbReference>
<dbReference type="Pfam" id="PF08212">
    <property type="entry name" value="Lipocalin_2"/>
    <property type="match status" value="1"/>
</dbReference>
<dbReference type="Proteomes" id="UP000076858">
    <property type="component" value="Unassembled WGS sequence"/>
</dbReference>
<evidence type="ECO:0000313" key="12">
    <source>
        <dbReference type="EMBL" id="KZS17320.1"/>
    </source>
</evidence>
<dbReference type="PANTHER" id="PTHR10612:SF62">
    <property type="entry name" value="LIPOCALIN_CYTOSOLIC FATTY-ACID BINDING DOMAIN-CONTAINING PROTEIN"/>
    <property type="match status" value="1"/>
</dbReference>
<organism evidence="12 13">
    <name type="scientific">Daphnia magna</name>
    <dbReference type="NCBI Taxonomy" id="35525"/>
    <lineage>
        <taxon>Eukaryota</taxon>
        <taxon>Metazoa</taxon>
        <taxon>Ecdysozoa</taxon>
        <taxon>Arthropoda</taxon>
        <taxon>Crustacea</taxon>
        <taxon>Branchiopoda</taxon>
        <taxon>Diplostraca</taxon>
        <taxon>Cladocera</taxon>
        <taxon>Anomopoda</taxon>
        <taxon>Daphniidae</taxon>
        <taxon>Daphnia</taxon>
    </lineage>
</organism>
<dbReference type="GO" id="GO:0000302">
    <property type="term" value="P:response to reactive oxygen species"/>
    <property type="evidence" value="ECO:0007669"/>
    <property type="project" value="TreeGrafter"/>
</dbReference>
<dbReference type="PRINTS" id="PR01273">
    <property type="entry name" value="INVTBRTCOLOR"/>
</dbReference>
<keyword evidence="4" id="KW-0813">Transport</keyword>
<dbReference type="EMBL" id="LRGB01000642">
    <property type="protein sequence ID" value="KZS17320.1"/>
    <property type="molecule type" value="Genomic_DNA"/>
</dbReference>
<keyword evidence="7" id="KW-0446">Lipid-binding</keyword>
<dbReference type="InterPro" id="IPR000566">
    <property type="entry name" value="Lipocln_cytosolic_FA-bd_dom"/>
</dbReference>